<sequence length="357" mass="38396">MHQPLNSSRRIFFLICIHLHCILALIPRWNSMEITRNHLRHSRGFEDDLFKDNSPEIPQNHDSPTENAPASEPPSTKDAPNTSTGSLSSASFHEQNANDDTSTTKDRSLSFSSGGESNNLPGAQEQDLSLTTQDSEKSEEWSGKNTAKVLKDCNETTKSPQERNKVGKSKTVQVMSGDSGYSEVPTVIIKVVAAGCNDCQSAKKVKKPCNDTSEAPKAHNISEVSPNGTVVSPTSAPPPLVILPNVTSGFDHPNNVTPPHVASGDKPHNSSCAEKSPNITSNGNFPSITSGSQLPNVTSGGNPPNVTSGQAPNREPNPLPKPPSITDPTSGAARQTVMFFSKFPITFWGVKIWLSRR</sequence>
<feature type="compositionally biased region" description="Polar residues" evidence="1">
    <location>
        <begin position="78"/>
        <end position="101"/>
    </location>
</feature>
<feature type="compositionally biased region" description="Polar residues" evidence="1">
    <location>
        <begin position="56"/>
        <end position="68"/>
    </location>
</feature>
<keyword evidence="2" id="KW-0732">Signal</keyword>
<gene>
    <name evidence="3" type="ORF">O181_058180</name>
</gene>
<feature type="region of interest" description="Disordered" evidence="1">
    <location>
        <begin position="47"/>
        <end position="170"/>
    </location>
</feature>
<evidence type="ECO:0000313" key="3">
    <source>
        <dbReference type="EMBL" id="MBW0518465.1"/>
    </source>
</evidence>
<comment type="caution">
    <text evidence="3">The sequence shown here is derived from an EMBL/GenBank/DDBJ whole genome shotgun (WGS) entry which is preliminary data.</text>
</comment>
<evidence type="ECO:0000256" key="1">
    <source>
        <dbReference type="SAM" id="MobiDB-lite"/>
    </source>
</evidence>
<feature type="compositionally biased region" description="Polar residues" evidence="1">
    <location>
        <begin position="269"/>
        <end position="311"/>
    </location>
</feature>
<feature type="compositionally biased region" description="Polar residues" evidence="1">
    <location>
        <begin position="222"/>
        <end position="234"/>
    </location>
</feature>
<protein>
    <submittedName>
        <fullName evidence="3">Uncharacterized protein</fullName>
    </submittedName>
</protein>
<name>A0A9Q3EG07_9BASI</name>
<organism evidence="3 4">
    <name type="scientific">Austropuccinia psidii MF-1</name>
    <dbReference type="NCBI Taxonomy" id="1389203"/>
    <lineage>
        <taxon>Eukaryota</taxon>
        <taxon>Fungi</taxon>
        <taxon>Dikarya</taxon>
        <taxon>Basidiomycota</taxon>
        <taxon>Pucciniomycotina</taxon>
        <taxon>Pucciniomycetes</taxon>
        <taxon>Pucciniales</taxon>
        <taxon>Sphaerophragmiaceae</taxon>
        <taxon>Austropuccinia</taxon>
    </lineage>
</organism>
<feature type="compositionally biased region" description="Polar residues" evidence="1">
    <location>
        <begin position="109"/>
        <end position="133"/>
    </location>
</feature>
<feature type="chain" id="PRO_5040514716" evidence="2">
    <location>
        <begin position="25"/>
        <end position="357"/>
    </location>
</feature>
<accession>A0A9Q3EG07</accession>
<dbReference type="Proteomes" id="UP000765509">
    <property type="component" value="Unassembled WGS sequence"/>
</dbReference>
<dbReference type="AlphaFoldDB" id="A0A9Q3EG07"/>
<feature type="region of interest" description="Disordered" evidence="1">
    <location>
        <begin position="206"/>
        <end position="330"/>
    </location>
</feature>
<reference evidence="3" key="1">
    <citation type="submission" date="2021-03" db="EMBL/GenBank/DDBJ databases">
        <title>Draft genome sequence of rust myrtle Austropuccinia psidii MF-1, a brazilian biotype.</title>
        <authorList>
            <person name="Quecine M.C."/>
            <person name="Pachon D.M.R."/>
            <person name="Bonatelli M.L."/>
            <person name="Correr F.H."/>
            <person name="Franceschini L.M."/>
            <person name="Leite T.F."/>
            <person name="Margarido G.R.A."/>
            <person name="Almeida C.A."/>
            <person name="Ferrarezi J.A."/>
            <person name="Labate C.A."/>
        </authorList>
    </citation>
    <scope>NUCLEOTIDE SEQUENCE</scope>
    <source>
        <strain evidence="3">MF-1</strain>
    </source>
</reference>
<keyword evidence="4" id="KW-1185">Reference proteome</keyword>
<evidence type="ECO:0000256" key="2">
    <source>
        <dbReference type="SAM" id="SignalP"/>
    </source>
</evidence>
<proteinExistence type="predicted"/>
<dbReference type="EMBL" id="AVOT02026660">
    <property type="protein sequence ID" value="MBW0518465.1"/>
    <property type="molecule type" value="Genomic_DNA"/>
</dbReference>
<feature type="signal peptide" evidence="2">
    <location>
        <begin position="1"/>
        <end position="24"/>
    </location>
</feature>
<feature type="compositionally biased region" description="Pro residues" evidence="1">
    <location>
        <begin position="315"/>
        <end position="325"/>
    </location>
</feature>
<evidence type="ECO:0000313" key="4">
    <source>
        <dbReference type="Proteomes" id="UP000765509"/>
    </source>
</evidence>
<feature type="compositionally biased region" description="Basic and acidic residues" evidence="1">
    <location>
        <begin position="149"/>
        <end position="165"/>
    </location>
</feature>